<keyword evidence="2 4" id="KW-0472">Membrane</keyword>
<keyword evidence="4" id="KW-0564">Palmitate</keyword>
<dbReference type="Gene3D" id="2.130.10.10">
    <property type="entry name" value="YVTN repeat-like/Quinoprotein amine dehydrogenase"/>
    <property type="match status" value="1"/>
</dbReference>
<feature type="domain" description="Pyrrolo-quinoline quinone repeat" evidence="6">
    <location>
        <begin position="87"/>
        <end position="150"/>
    </location>
</feature>
<evidence type="ECO:0000259" key="6">
    <source>
        <dbReference type="Pfam" id="PF13360"/>
    </source>
</evidence>
<feature type="signal peptide" evidence="5">
    <location>
        <begin position="1"/>
        <end position="21"/>
    </location>
</feature>
<dbReference type="HAMAP" id="MF_00923">
    <property type="entry name" value="OM_assembly_BamB"/>
    <property type="match status" value="1"/>
</dbReference>
<dbReference type="PROSITE" id="PS51257">
    <property type="entry name" value="PROKAR_LIPOPROTEIN"/>
    <property type="match status" value="1"/>
</dbReference>
<evidence type="ECO:0000313" key="8">
    <source>
        <dbReference type="Proteomes" id="UP000198615"/>
    </source>
</evidence>
<keyword evidence="3 4" id="KW-0998">Cell outer membrane</keyword>
<dbReference type="InterPro" id="IPR002372">
    <property type="entry name" value="PQQ_rpt_dom"/>
</dbReference>
<protein>
    <recommendedName>
        <fullName evidence="4">Outer membrane protein assembly factor BamB</fullName>
    </recommendedName>
</protein>
<dbReference type="Proteomes" id="UP000198615">
    <property type="component" value="Unassembled WGS sequence"/>
</dbReference>
<comment type="subcellular location">
    <subcellularLocation>
        <location evidence="4">Cell outer membrane</location>
        <topology evidence="4">Lipid-anchor</topology>
    </subcellularLocation>
</comment>
<comment type="subunit">
    <text evidence="4">Part of the Bam complex.</text>
</comment>
<feature type="domain" description="Pyrrolo-quinoline quinone repeat" evidence="6">
    <location>
        <begin position="159"/>
        <end position="363"/>
    </location>
</feature>
<dbReference type="EMBL" id="FNBW01000005">
    <property type="protein sequence ID" value="SDF68074.1"/>
    <property type="molecule type" value="Genomic_DNA"/>
</dbReference>
<dbReference type="InterPro" id="IPR011047">
    <property type="entry name" value="Quinoprotein_ADH-like_sf"/>
</dbReference>
<dbReference type="GO" id="GO:0051205">
    <property type="term" value="P:protein insertion into membrane"/>
    <property type="evidence" value="ECO:0007669"/>
    <property type="project" value="UniProtKB-UniRule"/>
</dbReference>
<dbReference type="PANTHER" id="PTHR34512:SF30">
    <property type="entry name" value="OUTER MEMBRANE PROTEIN ASSEMBLY FACTOR BAMB"/>
    <property type="match status" value="1"/>
</dbReference>
<evidence type="ECO:0000256" key="2">
    <source>
        <dbReference type="ARBA" id="ARBA00023136"/>
    </source>
</evidence>
<comment type="function">
    <text evidence="4">Part of the outer membrane protein assembly complex, which is involved in assembly and insertion of beta-barrel proteins into the outer membrane.</text>
</comment>
<dbReference type="Pfam" id="PF13360">
    <property type="entry name" value="PQQ_2"/>
    <property type="match status" value="3"/>
</dbReference>
<feature type="domain" description="Pyrrolo-quinoline quinone repeat" evidence="6">
    <location>
        <begin position="383"/>
        <end position="444"/>
    </location>
</feature>
<dbReference type="InterPro" id="IPR015943">
    <property type="entry name" value="WD40/YVTN_repeat-like_dom_sf"/>
</dbReference>
<dbReference type="GO" id="GO:0043165">
    <property type="term" value="P:Gram-negative-bacterium-type cell outer membrane assembly"/>
    <property type="evidence" value="ECO:0007669"/>
    <property type="project" value="UniProtKB-UniRule"/>
</dbReference>
<name>A0A8G2BHW4_9PROT</name>
<accession>A0A8G2BHW4</accession>
<organism evidence="7 8">
    <name type="scientific">Thalassobaculum litoreum DSM 18839</name>
    <dbReference type="NCBI Taxonomy" id="1123362"/>
    <lineage>
        <taxon>Bacteria</taxon>
        <taxon>Pseudomonadati</taxon>
        <taxon>Pseudomonadota</taxon>
        <taxon>Alphaproteobacteria</taxon>
        <taxon>Rhodospirillales</taxon>
        <taxon>Thalassobaculaceae</taxon>
        <taxon>Thalassobaculum</taxon>
    </lineage>
</organism>
<keyword evidence="4" id="KW-0449">Lipoprotein</keyword>
<dbReference type="RefSeq" id="WP_028792639.1">
    <property type="nucleotide sequence ID" value="NZ_FNBW01000005.1"/>
</dbReference>
<dbReference type="PANTHER" id="PTHR34512">
    <property type="entry name" value="CELL SURFACE PROTEIN"/>
    <property type="match status" value="1"/>
</dbReference>
<dbReference type="InterPro" id="IPR017687">
    <property type="entry name" value="BamB"/>
</dbReference>
<dbReference type="OrthoDB" id="5290752at2"/>
<keyword evidence="1 4" id="KW-0732">Signal</keyword>
<comment type="caution">
    <text evidence="7">The sequence shown here is derived from an EMBL/GenBank/DDBJ whole genome shotgun (WGS) entry which is preliminary data.</text>
</comment>
<sequence length="445" mass="47269">MIRFGARFPLVASLAATLALAGCGSGDFFGEDAQIPLPGERLPVLQIGEGLKEDPSIADLQVVLPRPYVNAYWSQPGGNASKALGHVDAGDALAQAWSVSIGSGGDDEVSLLTQPLVVDDTVLVLDSEANLRALNAANGRELWEHDLRPEDEDDAVYPGGIVADAANVYAATGFGEVISFAIADGSENWRVRLPGPVRGAPAIADGRLFAVTLENRTIALSTADGSRIWEHQGITEIASLLGGAAPAVQGSTVLVPYSSGQLFALRVETGRVVWVENLSSLRALDAISRLSDIRGSPVIDGDLAFAVSHAGRMAAIDMRSGRRVWERAIGSTSMPWVAGEFVFVVSLTGEVVALTRRDGRVRWVHRLPRYEDMEDQTGPIQYAGPVLVGDRLLVGSSDGFVYAISPYTGKLLGRIEVGDPVYVAPIVAGGTIYVLDNDAQLRAYR</sequence>
<evidence type="ECO:0000313" key="7">
    <source>
        <dbReference type="EMBL" id="SDF68074.1"/>
    </source>
</evidence>
<keyword evidence="8" id="KW-1185">Reference proteome</keyword>
<evidence type="ECO:0000256" key="1">
    <source>
        <dbReference type="ARBA" id="ARBA00022729"/>
    </source>
</evidence>
<reference evidence="7 8" key="1">
    <citation type="submission" date="2016-10" db="EMBL/GenBank/DDBJ databases">
        <authorList>
            <person name="Varghese N."/>
            <person name="Submissions S."/>
        </authorList>
    </citation>
    <scope>NUCLEOTIDE SEQUENCE [LARGE SCALE GENOMIC DNA]</scope>
    <source>
        <strain evidence="7 8">DSM 18839</strain>
    </source>
</reference>
<evidence type="ECO:0000256" key="5">
    <source>
        <dbReference type="SAM" id="SignalP"/>
    </source>
</evidence>
<evidence type="ECO:0000256" key="3">
    <source>
        <dbReference type="ARBA" id="ARBA00023237"/>
    </source>
</evidence>
<gene>
    <name evidence="4" type="primary">bamB</name>
    <name evidence="7" type="ORF">SAMN05660686_02039</name>
</gene>
<feature type="chain" id="PRO_5035015673" description="Outer membrane protein assembly factor BamB" evidence="5">
    <location>
        <begin position="22"/>
        <end position="445"/>
    </location>
</feature>
<dbReference type="AlphaFoldDB" id="A0A8G2BHW4"/>
<comment type="similarity">
    <text evidence="4">Belongs to the BamB family.</text>
</comment>
<dbReference type="GO" id="GO:0009279">
    <property type="term" value="C:cell outer membrane"/>
    <property type="evidence" value="ECO:0007669"/>
    <property type="project" value="UniProtKB-SubCell"/>
</dbReference>
<proteinExistence type="inferred from homology"/>
<dbReference type="InterPro" id="IPR018391">
    <property type="entry name" value="PQQ_b-propeller_rpt"/>
</dbReference>
<dbReference type="SMART" id="SM00564">
    <property type="entry name" value="PQQ"/>
    <property type="match status" value="7"/>
</dbReference>
<dbReference type="SUPFAM" id="SSF50998">
    <property type="entry name" value="Quinoprotein alcohol dehydrogenase-like"/>
    <property type="match status" value="2"/>
</dbReference>
<evidence type="ECO:0000256" key="4">
    <source>
        <dbReference type="HAMAP-Rule" id="MF_00923"/>
    </source>
</evidence>